<feature type="transmembrane region" description="Helical" evidence="5">
    <location>
        <begin position="277"/>
        <end position="300"/>
    </location>
</feature>
<comment type="subcellular location">
    <subcellularLocation>
        <location evidence="1">Membrane</location>
        <topology evidence="1">Multi-pass membrane protein</topology>
    </subcellularLocation>
</comment>
<evidence type="ECO:0000313" key="8">
    <source>
        <dbReference type="Proteomes" id="UP000317572"/>
    </source>
</evidence>
<feature type="transmembrane region" description="Helical" evidence="5">
    <location>
        <begin position="413"/>
        <end position="436"/>
    </location>
</feature>
<feature type="transmembrane region" description="Helical" evidence="5">
    <location>
        <begin position="368"/>
        <end position="392"/>
    </location>
</feature>
<evidence type="ECO:0000256" key="2">
    <source>
        <dbReference type="ARBA" id="ARBA00022692"/>
    </source>
</evidence>
<name>A0A515CY97_SERLI</name>
<feature type="transmembrane region" description="Helical" evidence="5">
    <location>
        <begin position="338"/>
        <end position="362"/>
    </location>
</feature>
<dbReference type="SUPFAM" id="SSF103473">
    <property type="entry name" value="MFS general substrate transporter"/>
    <property type="match status" value="1"/>
</dbReference>
<dbReference type="STRING" id="614.XJ20_16425"/>
<dbReference type="GO" id="GO:0016020">
    <property type="term" value="C:membrane"/>
    <property type="evidence" value="ECO:0007669"/>
    <property type="project" value="UniProtKB-SubCell"/>
</dbReference>
<evidence type="ECO:0000256" key="4">
    <source>
        <dbReference type="ARBA" id="ARBA00023136"/>
    </source>
</evidence>
<accession>A0A515CY97</accession>
<evidence type="ECO:0000256" key="5">
    <source>
        <dbReference type="SAM" id="Phobius"/>
    </source>
</evidence>
<evidence type="ECO:0000256" key="3">
    <source>
        <dbReference type="ARBA" id="ARBA00022989"/>
    </source>
</evidence>
<dbReference type="Proteomes" id="UP000317572">
    <property type="component" value="Chromosome"/>
</dbReference>
<dbReference type="Gene3D" id="1.20.1720.10">
    <property type="entry name" value="Multidrug resistance protein D"/>
    <property type="match status" value="1"/>
</dbReference>
<keyword evidence="4 5" id="KW-0472">Membrane</keyword>
<keyword evidence="2 5" id="KW-0812">Transmembrane</keyword>
<dbReference type="Gene3D" id="1.20.1250.20">
    <property type="entry name" value="MFS general substrate transporter like domains"/>
    <property type="match status" value="1"/>
</dbReference>
<dbReference type="CDD" id="cd17321">
    <property type="entry name" value="MFS_MMR_MDR_like"/>
    <property type="match status" value="1"/>
</dbReference>
<reference evidence="7 8" key="1">
    <citation type="submission" date="2018-11" db="EMBL/GenBank/DDBJ databases">
        <title>The first complete genome of Serratia liquefaciens isolated from metalophyte plant revel distinctness adaptive mechanisms in an extreme habitat.</title>
        <authorList>
            <person name="Caneschi W.L."/>
            <person name="Sanchez A.B."/>
            <person name="Felestrino E.B."/>
            <person name="Assis R.A.B."/>
            <person name="Lemes C.G.C."/>
            <person name="Cordeiro I.F."/>
            <person name="Fonseca N.P."/>
            <person name="Villa M."/>
            <person name="Vieira I.T."/>
            <person name="Moraes L.A."/>
            <person name="Kamino L.H.Y."/>
            <person name="do Carmo F."/>
            <person name="Garcia C.M."/>
            <person name="Almeida N.F."/>
            <person name="Silva R.S."/>
            <person name="Ferro J.A."/>
            <person name="Ferro M.I.T."/>
            <person name="Varani A.M."/>
            <person name="Ferreira R.M."/>
            <person name="dos Santos V.L."/>
            <person name="Silva U.C."/>
            <person name="Setubal J.C."/>
            <person name="Moreira L.M."/>
        </authorList>
    </citation>
    <scope>NUCLEOTIDE SEQUENCE [LARGE SCALE GENOMIC DNA]</scope>
    <source>
        <strain evidence="7 8">FG3</strain>
    </source>
</reference>
<feature type="transmembrane region" description="Helical" evidence="5">
    <location>
        <begin position="43"/>
        <end position="68"/>
    </location>
</feature>
<feature type="transmembrane region" description="Helical" evidence="5">
    <location>
        <begin position="80"/>
        <end position="99"/>
    </location>
</feature>
<gene>
    <name evidence="7" type="ORF">EGO53_15580</name>
</gene>
<dbReference type="GO" id="GO:0022857">
    <property type="term" value="F:transmembrane transporter activity"/>
    <property type="evidence" value="ECO:0007669"/>
    <property type="project" value="InterPro"/>
</dbReference>
<protein>
    <submittedName>
        <fullName evidence="7">MFS transporter</fullName>
    </submittedName>
</protein>
<keyword evidence="3 5" id="KW-1133">Transmembrane helix</keyword>
<feature type="transmembrane region" description="Helical" evidence="5">
    <location>
        <begin position="204"/>
        <end position="222"/>
    </location>
</feature>
<organism evidence="7 8">
    <name type="scientific">Serratia liquefaciens</name>
    <dbReference type="NCBI Taxonomy" id="614"/>
    <lineage>
        <taxon>Bacteria</taxon>
        <taxon>Pseudomonadati</taxon>
        <taxon>Pseudomonadota</taxon>
        <taxon>Gammaproteobacteria</taxon>
        <taxon>Enterobacterales</taxon>
        <taxon>Yersiniaceae</taxon>
        <taxon>Serratia</taxon>
    </lineage>
</organism>
<feature type="transmembrane region" description="Helical" evidence="5">
    <location>
        <begin position="105"/>
        <end position="126"/>
    </location>
</feature>
<dbReference type="PROSITE" id="PS50850">
    <property type="entry name" value="MFS"/>
    <property type="match status" value="1"/>
</dbReference>
<dbReference type="InterPro" id="IPR036259">
    <property type="entry name" value="MFS_trans_sf"/>
</dbReference>
<feature type="transmembrane region" description="Helical" evidence="5">
    <location>
        <begin position="312"/>
        <end position="331"/>
    </location>
</feature>
<proteinExistence type="predicted"/>
<dbReference type="PANTHER" id="PTHR42718">
    <property type="entry name" value="MAJOR FACILITATOR SUPERFAMILY MULTIDRUG TRANSPORTER MFSC"/>
    <property type="match status" value="1"/>
</dbReference>
<feature type="transmembrane region" description="Helical" evidence="5">
    <location>
        <begin position="138"/>
        <end position="161"/>
    </location>
</feature>
<dbReference type="EMBL" id="CP033893">
    <property type="protein sequence ID" value="QDL33133.1"/>
    <property type="molecule type" value="Genomic_DNA"/>
</dbReference>
<dbReference type="InterPro" id="IPR020846">
    <property type="entry name" value="MFS_dom"/>
</dbReference>
<feature type="transmembrane region" description="Helical" evidence="5">
    <location>
        <begin position="12"/>
        <end position="31"/>
    </location>
</feature>
<evidence type="ECO:0000313" key="7">
    <source>
        <dbReference type="EMBL" id="QDL33133.1"/>
    </source>
</evidence>
<evidence type="ECO:0000259" key="6">
    <source>
        <dbReference type="PROSITE" id="PS50850"/>
    </source>
</evidence>
<dbReference type="Pfam" id="PF07690">
    <property type="entry name" value="MFS_1"/>
    <property type="match status" value="1"/>
</dbReference>
<feature type="transmembrane region" description="Helical" evidence="5">
    <location>
        <begin position="442"/>
        <end position="465"/>
    </location>
</feature>
<feature type="transmembrane region" description="Helical" evidence="5">
    <location>
        <begin position="228"/>
        <end position="248"/>
    </location>
</feature>
<sequence length="474" mass="49975">MEQSLAQGDRRLVGLPVLLLGGFVTVFDLFVVNVAAPVIQQQFAASFAGVGLIIAGYELAFGVLLIAGGRLGDRFGRQRMFSLGMLGFTLTSALCGMATSLSMLIVARFLQGAAAALLFPQIYALMRVLYNPHQRRRAFAWLGMTLGLAAIFGQIFGGFIIEADVFGSGWRMIFLINLPIGVLAIVAARRIPESRLEQAQRLDGMGLLLAASGLLLMLVPLLEGPSRGWPWWVLPALACGIGMLWAFIRWERRLAQRSGDAVLDPALLRQGSFTPGVGVVLAIYSTASSFFLCFALLLQAGIGLTPFQAGSLFAPASAAFMLASFLAPGLVQRWGNGVLALGVAVYAAGMALLVVEVLSGAALVQPLWLLPGLVILGFGQALSMTPLLNLVLGLAKEHQAGMAAGVISTVQQVGGALGIAASGAFFVPLLAGGAGAERYGQAFAGAMVYNLLAMAVAFGLLRWIIQKQRKLALQ</sequence>
<feature type="transmembrane region" description="Helical" evidence="5">
    <location>
        <begin position="173"/>
        <end position="192"/>
    </location>
</feature>
<feature type="domain" description="Major facilitator superfamily (MFS) profile" evidence="6">
    <location>
        <begin position="14"/>
        <end position="470"/>
    </location>
</feature>
<dbReference type="RefSeq" id="WP_142815656.1">
    <property type="nucleotide sequence ID" value="NZ_CP033893.1"/>
</dbReference>
<dbReference type="InterPro" id="IPR011701">
    <property type="entry name" value="MFS"/>
</dbReference>
<evidence type="ECO:0000256" key="1">
    <source>
        <dbReference type="ARBA" id="ARBA00004141"/>
    </source>
</evidence>
<dbReference type="PANTHER" id="PTHR42718:SF39">
    <property type="entry name" value="ACTINORHODIN TRANSPORTER-RELATED"/>
    <property type="match status" value="1"/>
</dbReference>
<dbReference type="AlphaFoldDB" id="A0A515CY97"/>